<comment type="subcellular location">
    <subcellularLocation>
        <location evidence="1 9">Cell membrane</location>
        <topology evidence="1 9">Single-pass membrane protein</topology>
    </subcellularLocation>
</comment>
<dbReference type="InterPro" id="IPR003369">
    <property type="entry name" value="TatA/B/E"/>
</dbReference>
<dbReference type="EMBL" id="BAAAYK010000038">
    <property type="protein sequence ID" value="GAA3360489.1"/>
    <property type="molecule type" value="Genomic_DNA"/>
</dbReference>
<evidence type="ECO:0000256" key="3">
    <source>
        <dbReference type="ARBA" id="ARBA00022475"/>
    </source>
</evidence>
<evidence type="ECO:0000256" key="5">
    <source>
        <dbReference type="ARBA" id="ARBA00022927"/>
    </source>
</evidence>
<evidence type="ECO:0000256" key="2">
    <source>
        <dbReference type="ARBA" id="ARBA00022448"/>
    </source>
</evidence>
<protein>
    <recommendedName>
        <fullName evidence="9">Sec-independent protein translocase protein TatA</fullName>
    </recommendedName>
</protein>
<comment type="caution">
    <text evidence="11">The sequence shown here is derived from an EMBL/GenBank/DDBJ whole genome shotgun (WGS) entry which is preliminary data.</text>
</comment>
<keyword evidence="2 9" id="KW-0813">Transport</keyword>
<accession>A0ABP6RU41</accession>
<evidence type="ECO:0000256" key="7">
    <source>
        <dbReference type="ARBA" id="ARBA00023010"/>
    </source>
</evidence>
<dbReference type="HAMAP" id="MF_00236">
    <property type="entry name" value="TatA_E"/>
    <property type="match status" value="1"/>
</dbReference>
<evidence type="ECO:0000313" key="12">
    <source>
        <dbReference type="Proteomes" id="UP001500483"/>
    </source>
</evidence>
<keyword evidence="3 9" id="KW-1003">Cell membrane</keyword>
<name>A0ABP6RU41_9PSEU</name>
<comment type="function">
    <text evidence="9">Part of the twin-arginine translocation (Tat) system that transports large folded proteins containing a characteristic twin-arginine motif in their signal peptide across membranes. TatA could form the protein-conducting channel of the Tat system.</text>
</comment>
<evidence type="ECO:0000313" key="11">
    <source>
        <dbReference type="EMBL" id="GAA3360489.1"/>
    </source>
</evidence>
<evidence type="ECO:0000256" key="4">
    <source>
        <dbReference type="ARBA" id="ARBA00022692"/>
    </source>
</evidence>
<evidence type="ECO:0000256" key="6">
    <source>
        <dbReference type="ARBA" id="ARBA00022989"/>
    </source>
</evidence>
<evidence type="ECO:0000256" key="8">
    <source>
        <dbReference type="ARBA" id="ARBA00023136"/>
    </source>
</evidence>
<proteinExistence type="inferred from homology"/>
<keyword evidence="5 9" id="KW-0653">Protein transport</keyword>
<keyword evidence="7 9" id="KW-0811">Translocation</keyword>
<keyword evidence="4 9" id="KW-0812">Transmembrane</keyword>
<dbReference type="Gene3D" id="1.20.5.3310">
    <property type="match status" value="1"/>
</dbReference>
<organism evidence="11 12">
    <name type="scientific">Saccharopolyspora gregorii</name>
    <dbReference type="NCBI Taxonomy" id="33914"/>
    <lineage>
        <taxon>Bacteria</taxon>
        <taxon>Bacillati</taxon>
        <taxon>Actinomycetota</taxon>
        <taxon>Actinomycetes</taxon>
        <taxon>Pseudonocardiales</taxon>
        <taxon>Pseudonocardiaceae</taxon>
        <taxon>Saccharopolyspora</taxon>
    </lineage>
</organism>
<keyword evidence="6 9" id="KW-1133">Transmembrane helix</keyword>
<dbReference type="InterPro" id="IPR006312">
    <property type="entry name" value="TatA/E"/>
</dbReference>
<evidence type="ECO:0000256" key="1">
    <source>
        <dbReference type="ARBA" id="ARBA00004162"/>
    </source>
</evidence>
<dbReference type="PANTHER" id="PTHR42982:SF8">
    <property type="entry name" value="SEC-INDEPENDENT PROTEIN TRANSLOCASE PROTEIN TATA"/>
    <property type="match status" value="1"/>
</dbReference>
<dbReference type="Pfam" id="PF02416">
    <property type="entry name" value="TatA_B_E"/>
    <property type="match status" value="1"/>
</dbReference>
<evidence type="ECO:0000256" key="10">
    <source>
        <dbReference type="SAM" id="MobiDB-lite"/>
    </source>
</evidence>
<comment type="similarity">
    <text evidence="9">Belongs to the TatA/E family.</text>
</comment>
<comment type="subunit">
    <text evidence="9">The Tat system comprises two distinct complexes: a TatABC complex, containing multiple copies of TatA, TatB and TatC subunits, and a separate TatA complex, containing only TatA subunits. Substrates initially bind to the TatABC complex, which probably triggers association of the separate TatA complex to form the active translocon.</text>
</comment>
<sequence length="99" mass="10176">MTMPGGWQLVLVLGVLVLLFGSNKLPEVARSLGRSARVLKAEARSLREDEDAAAQVPAAQLPAAQLPAAQEPIGPEPAPQRSATAPATAAEPARETTAG</sequence>
<gene>
    <name evidence="9" type="primary">tatA</name>
    <name evidence="11" type="ORF">GCM10020366_40690</name>
</gene>
<feature type="compositionally biased region" description="Low complexity" evidence="10">
    <location>
        <begin position="79"/>
        <end position="99"/>
    </location>
</feature>
<evidence type="ECO:0000256" key="9">
    <source>
        <dbReference type="HAMAP-Rule" id="MF_00236"/>
    </source>
</evidence>
<reference evidence="12" key="1">
    <citation type="journal article" date="2019" name="Int. J. Syst. Evol. Microbiol.">
        <title>The Global Catalogue of Microorganisms (GCM) 10K type strain sequencing project: providing services to taxonomists for standard genome sequencing and annotation.</title>
        <authorList>
            <consortium name="The Broad Institute Genomics Platform"/>
            <consortium name="The Broad Institute Genome Sequencing Center for Infectious Disease"/>
            <person name="Wu L."/>
            <person name="Ma J."/>
        </authorList>
    </citation>
    <scope>NUCLEOTIDE SEQUENCE [LARGE SCALE GENOMIC DNA]</scope>
    <source>
        <strain evidence="12">JCM 9687</strain>
    </source>
</reference>
<keyword evidence="8 9" id="KW-0472">Membrane</keyword>
<feature type="compositionally biased region" description="Low complexity" evidence="10">
    <location>
        <begin position="53"/>
        <end position="72"/>
    </location>
</feature>
<dbReference type="Proteomes" id="UP001500483">
    <property type="component" value="Unassembled WGS sequence"/>
</dbReference>
<feature type="region of interest" description="Disordered" evidence="10">
    <location>
        <begin position="44"/>
        <end position="99"/>
    </location>
</feature>
<dbReference type="RefSeq" id="WP_344928721.1">
    <property type="nucleotide sequence ID" value="NZ_BAAAYK010000038.1"/>
</dbReference>
<keyword evidence="12" id="KW-1185">Reference proteome</keyword>
<dbReference type="PANTHER" id="PTHR42982">
    <property type="entry name" value="SEC-INDEPENDENT PROTEIN TRANSLOCASE PROTEIN TATA"/>
    <property type="match status" value="1"/>
</dbReference>